<dbReference type="PANTHER" id="PTHR36374:SF1">
    <property type="entry name" value="OS01G0969000 PROTEIN"/>
    <property type="match status" value="1"/>
</dbReference>
<sequence>MGDKAIPDGASSTTTTITPFPFFPNFRFDVPNFHFDFPNPFRRDTQQPRRQIAASDDRTPPADGDKPDAVKFADRKPPPTNSPLQLEVDETSHPLLNYSVYALGGFIVLQWVWARWNERKERAKKRSSAEENQTPDDHSPAEGEE</sequence>
<dbReference type="GO" id="GO:0009507">
    <property type="term" value="C:chloroplast"/>
    <property type="evidence" value="ECO:0007669"/>
    <property type="project" value="TreeGrafter"/>
</dbReference>
<proteinExistence type="predicted"/>
<feature type="compositionally biased region" description="Basic and acidic residues" evidence="1">
    <location>
        <begin position="135"/>
        <end position="145"/>
    </location>
</feature>
<keyword evidence="3" id="KW-1185">Reference proteome</keyword>
<organism evidence="2 3">
    <name type="scientific">Linum tenue</name>
    <dbReference type="NCBI Taxonomy" id="586396"/>
    <lineage>
        <taxon>Eukaryota</taxon>
        <taxon>Viridiplantae</taxon>
        <taxon>Streptophyta</taxon>
        <taxon>Embryophyta</taxon>
        <taxon>Tracheophyta</taxon>
        <taxon>Spermatophyta</taxon>
        <taxon>Magnoliopsida</taxon>
        <taxon>eudicotyledons</taxon>
        <taxon>Gunneridae</taxon>
        <taxon>Pentapetalae</taxon>
        <taxon>rosids</taxon>
        <taxon>fabids</taxon>
        <taxon>Malpighiales</taxon>
        <taxon>Linaceae</taxon>
        <taxon>Linum</taxon>
    </lineage>
</organism>
<feature type="region of interest" description="Disordered" evidence="1">
    <location>
        <begin position="122"/>
        <end position="145"/>
    </location>
</feature>
<dbReference type="AlphaFoldDB" id="A0AAV0M8C0"/>
<dbReference type="Proteomes" id="UP001154282">
    <property type="component" value="Unassembled WGS sequence"/>
</dbReference>
<protein>
    <submittedName>
        <fullName evidence="2">Uncharacterized protein</fullName>
    </submittedName>
</protein>
<dbReference type="EMBL" id="CAMGYJ010000007">
    <property type="protein sequence ID" value="CAI0442472.1"/>
    <property type="molecule type" value="Genomic_DNA"/>
</dbReference>
<reference evidence="2" key="1">
    <citation type="submission" date="2022-08" db="EMBL/GenBank/DDBJ databases">
        <authorList>
            <person name="Gutierrez-Valencia J."/>
        </authorList>
    </citation>
    <scope>NUCLEOTIDE SEQUENCE</scope>
</reference>
<evidence type="ECO:0000313" key="2">
    <source>
        <dbReference type="EMBL" id="CAI0442472.1"/>
    </source>
</evidence>
<dbReference type="PANTHER" id="PTHR36374">
    <property type="entry name" value="OS01G0969000 PROTEIN"/>
    <property type="match status" value="1"/>
</dbReference>
<comment type="caution">
    <text evidence="2">The sequence shown here is derived from an EMBL/GenBank/DDBJ whole genome shotgun (WGS) entry which is preliminary data.</text>
</comment>
<feature type="region of interest" description="Disordered" evidence="1">
    <location>
        <begin position="38"/>
        <end position="87"/>
    </location>
</feature>
<evidence type="ECO:0000256" key="1">
    <source>
        <dbReference type="SAM" id="MobiDB-lite"/>
    </source>
</evidence>
<name>A0AAV0M8C0_9ROSI</name>
<evidence type="ECO:0000313" key="3">
    <source>
        <dbReference type="Proteomes" id="UP001154282"/>
    </source>
</evidence>
<accession>A0AAV0M8C0</accession>
<feature type="compositionally biased region" description="Basic and acidic residues" evidence="1">
    <location>
        <begin position="55"/>
        <end position="77"/>
    </location>
</feature>
<gene>
    <name evidence="2" type="ORF">LITE_LOCUS27268</name>
</gene>